<reference evidence="1" key="1">
    <citation type="submission" date="2021-06" db="EMBL/GenBank/DDBJ databases">
        <authorList>
            <person name="Kallberg Y."/>
            <person name="Tangrot J."/>
            <person name="Rosling A."/>
        </authorList>
    </citation>
    <scope>NUCLEOTIDE SEQUENCE</scope>
    <source>
        <strain evidence="1">MT106</strain>
    </source>
</reference>
<accession>A0A9N9E345</accession>
<dbReference type="PANTHER" id="PTHR33129">
    <property type="entry name" value="PROTEIN KINASE DOMAIN-CONTAINING PROTEIN-RELATED"/>
    <property type="match status" value="1"/>
</dbReference>
<evidence type="ECO:0000313" key="1">
    <source>
        <dbReference type="EMBL" id="CAG8658174.1"/>
    </source>
</evidence>
<keyword evidence="2" id="KW-1185">Reference proteome</keyword>
<dbReference type="SUPFAM" id="SSF47769">
    <property type="entry name" value="SAM/Pointed domain"/>
    <property type="match status" value="1"/>
</dbReference>
<comment type="caution">
    <text evidence="1">The sequence shown here is derived from an EMBL/GenBank/DDBJ whole genome shotgun (WGS) entry which is preliminary data.</text>
</comment>
<dbReference type="InterPro" id="IPR013761">
    <property type="entry name" value="SAM/pointed_sf"/>
</dbReference>
<proteinExistence type="predicted"/>
<dbReference type="AlphaFoldDB" id="A0A9N9E345"/>
<gene>
    <name evidence="1" type="ORF">AGERDE_LOCUS11689</name>
</gene>
<name>A0A9N9E345_9GLOM</name>
<dbReference type="OrthoDB" id="19861at2759"/>
<dbReference type="EMBL" id="CAJVPL010005440">
    <property type="protein sequence ID" value="CAG8658174.1"/>
    <property type="molecule type" value="Genomic_DNA"/>
</dbReference>
<organism evidence="1 2">
    <name type="scientific">Ambispora gerdemannii</name>
    <dbReference type="NCBI Taxonomy" id="144530"/>
    <lineage>
        <taxon>Eukaryota</taxon>
        <taxon>Fungi</taxon>
        <taxon>Fungi incertae sedis</taxon>
        <taxon>Mucoromycota</taxon>
        <taxon>Glomeromycotina</taxon>
        <taxon>Glomeromycetes</taxon>
        <taxon>Archaeosporales</taxon>
        <taxon>Ambisporaceae</taxon>
        <taxon>Ambispora</taxon>
    </lineage>
</organism>
<dbReference type="InterPro" id="IPR052980">
    <property type="entry name" value="Crinkler_effector"/>
</dbReference>
<evidence type="ECO:0000313" key="2">
    <source>
        <dbReference type="Proteomes" id="UP000789831"/>
    </source>
</evidence>
<dbReference type="PANTHER" id="PTHR33129:SF1">
    <property type="entry name" value="ATP-BINDING PROTEIN"/>
    <property type="match status" value="1"/>
</dbReference>
<feature type="non-terminal residue" evidence="1">
    <location>
        <position position="640"/>
    </location>
</feature>
<sequence length="640" mass="73176">MSFNVAGSSTSVPAIPSSDLPTVKEVRGFNAVELNGFLKRRLNDIDNHVDTLTAQELDGSTFLDLTRDDLLSIQIPLGPAKKIVKLINDIQGGRPAKKQKLGNPLFTNILDVVLNLRKTLPESLRDDIETMSEEQEIEQEELTSNIIQHPSRKPLAVIKEHVLYVRESYRDLYHIVTNKNRNPRFLISGTSGVGKSCFLIYLLIRLLCNETDATVIFKAFDDTLLYCFEDSNLFVGDFKEFSERLYNPKTWYLVDGTVPRDVLARTVVSASSKSIKDKGFQEFTKNLVNEFCVPPWSIEELDACRLSVFPVIPQGLMHDLSDEAGGVPRYVLQIPASIIREDPNFKDQQAVLSQDMINMIKKMSLKRVEEALREISDIRRLIQCFSENAQYVEFSSRLIHRWPDISYREQSLSWASGRIFDKIQKKLEDSRWSNLFLKIQDPDDPSNSRGIMFESHVLHLFKLGGQTFESRRLREKENDPVINDELIIPTKPTTKYIRYASQLTGHNQEGIIIKPTIRNFSAVDLILTPNCIFQITVSPKHPVKQRELINIVQNMLAYRKNPNARIFLCFIVPDDIYDTFRYQSYVTPKKKIGNDLEAFQAVKRKSPILSNVEQWVVKIKMAPEMTVTSVLNNAMAVANS</sequence>
<protein>
    <submittedName>
        <fullName evidence="1">13227_t:CDS:1</fullName>
    </submittedName>
</protein>
<dbReference type="Gene3D" id="1.10.150.50">
    <property type="entry name" value="Transcription Factor, Ets-1"/>
    <property type="match status" value="1"/>
</dbReference>
<dbReference type="Proteomes" id="UP000789831">
    <property type="component" value="Unassembled WGS sequence"/>
</dbReference>